<evidence type="ECO:0000259" key="1">
    <source>
        <dbReference type="Pfam" id="PF03481"/>
    </source>
</evidence>
<proteinExistence type="predicted"/>
<reference evidence="2 3" key="1">
    <citation type="submission" date="2019-02" db="EMBL/GenBank/DDBJ databases">
        <authorList>
            <person name="Fomenkov A."/>
            <person name="Dubinina G."/>
            <person name="Grabovich M."/>
            <person name="Vincze T."/>
            <person name="Roberts R.J."/>
        </authorList>
    </citation>
    <scope>NUCLEOTIDE SEQUENCE [LARGE SCALE GENOMIC DNA]</scope>
    <source>
        <strain evidence="2 3">P</strain>
    </source>
</reference>
<dbReference type="InterPro" id="IPR038385">
    <property type="entry name" value="Sua5/YwlC_C"/>
</dbReference>
<dbReference type="EMBL" id="CP035807">
    <property type="protein sequence ID" value="QEN06076.1"/>
    <property type="molecule type" value="Genomic_DNA"/>
</dbReference>
<evidence type="ECO:0000313" key="2">
    <source>
        <dbReference type="EMBL" id="QEN06076.1"/>
    </source>
</evidence>
<evidence type="ECO:0000313" key="3">
    <source>
        <dbReference type="Proteomes" id="UP000323824"/>
    </source>
</evidence>
<dbReference type="Gene3D" id="3.90.870.10">
    <property type="entry name" value="DHBP synthase"/>
    <property type="match status" value="1"/>
</dbReference>
<gene>
    <name evidence="2" type="ORF">EW093_15755</name>
</gene>
<dbReference type="Gene3D" id="3.40.50.11030">
    <property type="entry name" value="Threonylcarbamoyl-AMP synthase, C-terminal domain"/>
    <property type="match status" value="1"/>
</dbReference>
<sequence length="170" mass="18542">MSPTKSNHITDLIEGVDYILEGGSCRVGIESTIISLVGTPTILRKGRITKEEIESVIGSVTVNINSSSKPEAPGMLEKHYAPTTKLEIYDNNKEYSGNIAFIAFGDNTPNIKLSSVVNLSEDSDYIEAGENLYSALRDLDKENFDLILTSYIPEISIGQAINDKLKRASA</sequence>
<keyword evidence="3" id="KW-1185">Reference proteome</keyword>
<reference evidence="2 3" key="2">
    <citation type="submission" date="2019-09" db="EMBL/GenBank/DDBJ databases">
        <title>Complete Genome Sequence and Methylome Analysis of free living Spirochaetas.</title>
        <authorList>
            <person name="Leshcheva N."/>
            <person name="Mikheeva N."/>
        </authorList>
    </citation>
    <scope>NUCLEOTIDE SEQUENCE [LARGE SCALE GENOMIC DNA]</scope>
    <source>
        <strain evidence="2 3">P</strain>
    </source>
</reference>
<accession>A0A5C1QHP1</accession>
<dbReference type="SUPFAM" id="SSF55821">
    <property type="entry name" value="YrdC/RibB"/>
    <property type="match status" value="1"/>
</dbReference>
<dbReference type="Proteomes" id="UP000323824">
    <property type="component" value="Chromosome"/>
</dbReference>
<feature type="domain" description="Threonylcarbamoyl-AMP synthase C-terminal" evidence="1">
    <location>
        <begin position="48"/>
        <end position="170"/>
    </location>
</feature>
<dbReference type="KEGG" id="sper:EW093_15755"/>
<dbReference type="InterPro" id="IPR017945">
    <property type="entry name" value="DHBP_synth_RibB-like_a/b_dom"/>
</dbReference>
<protein>
    <recommendedName>
        <fullName evidence="1">Threonylcarbamoyl-AMP synthase C-terminal domain-containing protein</fullName>
    </recommendedName>
</protein>
<dbReference type="Pfam" id="PF03481">
    <property type="entry name" value="Sua5_C"/>
    <property type="match status" value="1"/>
</dbReference>
<dbReference type="InterPro" id="IPR005145">
    <property type="entry name" value="Sua5_C"/>
</dbReference>
<organism evidence="2 3">
    <name type="scientific">Thiospirochaeta perfilievii</name>
    <dbReference type="NCBI Taxonomy" id="252967"/>
    <lineage>
        <taxon>Bacteria</taxon>
        <taxon>Pseudomonadati</taxon>
        <taxon>Spirochaetota</taxon>
        <taxon>Spirochaetia</taxon>
        <taxon>Spirochaetales</taxon>
        <taxon>Spirochaetaceae</taxon>
        <taxon>Thiospirochaeta</taxon>
    </lineage>
</organism>
<name>A0A5C1QHP1_9SPIO</name>
<dbReference type="OrthoDB" id="9814580at2"/>
<dbReference type="AlphaFoldDB" id="A0A5C1QHP1"/>